<reference evidence="1" key="1">
    <citation type="submission" date="2021-07" db="EMBL/GenBank/DDBJ databases">
        <authorList>
            <person name="Fernandez M."/>
            <person name="Pereira P."/>
            <person name="Torres Tejerizo G.A."/>
            <person name="Gonzalez P."/>
            <person name="Agostini E."/>
        </authorList>
    </citation>
    <scope>NUCLEOTIDE SEQUENCE</scope>
    <source>
        <strain evidence="1">SFC 500-1A</strain>
    </source>
</reference>
<name>A0A8X8GIT8_ACIGI</name>
<organism evidence="1 2">
    <name type="scientific">Acinetobacter guillouiae</name>
    <name type="common">Acinetobacter genomosp. 11</name>
    <dbReference type="NCBI Taxonomy" id="106649"/>
    <lineage>
        <taxon>Bacteria</taxon>
        <taxon>Pseudomonadati</taxon>
        <taxon>Pseudomonadota</taxon>
        <taxon>Gammaproteobacteria</taxon>
        <taxon>Moraxellales</taxon>
        <taxon>Moraxellaceae</taxon>
        <taxon>Acinetobacter</taxon>
    </lineage>
</organism>
<evidence type="ECO:0000313" key="2">
    <source>
        <dbReference type="Proteomes" id="UP000887320"/>
    </source>
</evidence>
<evidence type="ECO:0000313" key="1">
    <source>
        <dbReference type="EMBL" id="MCF0265893.1"/>
    </source>
</evidence>
<dbReference type="RefSeq" id="WP_234623888.1">
    <property type="nucleotide sequence ID" value="NZ_JAHWXT010000006.1"/>
</dbReference>
<sequence length="156" mass="17967">MFFKVKKIIFIGFLLILSGCRSNISPKEEIGLQIPLAPIMIGYDTVVYAKALKQEPSDLTNSIYDSSISKAMFFKRVLFDSGKDDQFENDIGITQINSLCVMGKFILSDKYKNEANLQGEVYKEFYDWLGMKQKKWEKIVLNEDPRVFDLPCQNVK</sequence>
<dbReference type="PROSITE" id="PS51257">
    <property type="entry name" value="PROKAR_LIPOPROTEIN"/>
    <property type="match status" value="1"/>
</dbReference>
<protein>
    <recommendedName>
        <fullName evidence="3">Lipoprotein</fullName>
    </recommendedName>
</protein>
<dbReference type="EMBL" id="JAHWXT010000006">
    <property type="protein sequence ID" value="MCF0265893.1"/>
    <property type="molecule type" value="Genomic_DNA"/>
</dbReference>
<comment type="caution">
    <text evidence="1">The sequence shown here is derived from an EMBL/GenBank/DDBJ whole genome shotgun (WGS) entry which is preliminary data.</text>
</comment>
<proteinExistence type="predicted"/>
<evidence type="ECO:0008006" key="3">
    <source>
        <dbReference type="Google" id="ProtNLM"/>
    </source>
</evidence>
<dbReference type="Proteomes" id="UP000887320">
    <property type="component" value="Unassembled WGS sequence"/>
</dbReference>
<dbReference type="AlphaFoldDB" id="A0A8X8GIT8"/>
<accession>A0A8X8GIT8</accession>
<gene>
    <name evidence="1" type="ORF">KW868_15715</name>
</gene>